<organism evidence="5 6">
    <name type="scientific">Eublepharis macularius</name>
    <name type="common">Leopard gecko</name>
    <name type="synonym">Cyrtodactylus macularius</name>
    <dbReference type="NCBI Taxonomy" id="481883"/>
    <lineage>
        <taxon>Eukaryota</taxon>
        <taxon>Metazoa</taxon>
        <taxon>Chordata</taxon>
        <taxon>Craniata</taxon>
        <taxon>Vertebrata</taxon>
        <taxon>Euteleostomi</taxon>
        <taxon>Lepidosauria</taxon>
        <taxon>Squamata</taxon>
        <taxon>Bifurcata</taxon>
        <taxon>Gekkota</taxon>
        <taxon>Eublepharidae</taxon>
        <taxon>Eublepharinae</taxon>
        <taxon>Eublepharis</taxon>
    </lineage>
</organism>
<dbReference type="KEGG" id="emc:129346304"/>
<dbReference type="PANTHER" id="PTHR31233:SF10">
    <property type="entry name" value="BICD CARGO ADAPTOR 2"/>
    <property type="match status" value="1"/>
</dbReference>
<proteinExistence type="inferred from homology"/>
<keyword evidence="2 3" id="KW-0175">Coiled coil</keyword>
<evidence type="ECO:0000313" key="6">
    <source>
        <dbReference type="RefSeq" id="XP_054859630.1"/>
    </source>
</evidence>
<dbReference type="Pfam" id="PF09730">
    <property type="entry name" value="BicD"/>
    <property type="match status" value="2"/>
</dbReference>
<feature type="region of interest" description="Disordered" evidence="4">
    <location>
        <begin position="355"/>
        <end position="384"/>
    </location>
</feature>
<name>A0AA97KJQ6_EUBMA</name>
<dbReference type="RefSeq" id="XP_054859630.1">
    <property type="nucleotide sequence ID" value="XM_055003655.1"/>
</dbReference>
<feature type="coiled-coil region" evidence="3">
    <location>
        <begin position="399"/>
        <end position="440"/>
    </location>
</feature>
<evidence type="ECO:0000256" key="2">
    <source>
        <dbReference type="ARBA" id="ARBA00023054"/>
    </source>
</evidence>
<dbReference type="PANTHER" id="PTHR31233">
    <property type="entry name" value="BICAUDAL D FAMILY MEMBER"/>
    <property type="match status" value="1"/>
</dbReference>
<dbReference type="GO" id="GO:0070507">
    <property type="term" value="P:regulation of microtubule cytoskeleton organization"/>
    <property type="evidence" value="ECO:0007669"/>
    <property type="project" value="TreeGrafter"/>
</dbReference>
<evidence type="ECO:0000256" key="1">
    <source>
        <dbReference type="ARBA" id="ARBA00010061"/>
    </source>
</evidence>
<gene>
    <name evidence="6" type="primary">LOC129346304</name>
</gene>
<dbReference type="Gene3D" id="6.10.250.2470">
    <property type="match status" value="1"/>
</dbReference>
<sequence length="713" mass="79419">MPTASMAQDPVKLQAEVDRLIAELREATQEKVQAAEYGLAVLEENGELKQHCGELEGQLEVMRSEMARMKEALTESHSIHKRAAADGESREEHLLREAASKEACLNQSIEELQGDVKYLRSQLESTAVENERLGTALQDLRKECQSMDSERAHLREQLKQTKARELHQLQDCAELEEENISLQKQVSVLKGSQVEFESIKRALSCREEELVLAGNQLLELGRLRDLAEHQLQEALETLQAEREQKQELRRELATCASGRPNSLNSLQANLEGLNCSQAECEEQDSGFANGSTLEGLASTPHGVRPAPGLVADLFSELSLAEIHKLQQQLLQAENEKSLLVSDLQELKRQLTTTKEALAQQQQQQRHNREAEHPQAVESGPQDDGKRLSLLEKESCCEAAERAQLAAQREREVAAQLEGDLRIARRIALECQSRLAQAQEELLGFSEELAGLYHHVCTCHSITPQRVVLDYYREGRGAQSMRKRQASRKILAAEVGTSSDRELSPSPSSPSGLEPLNVASLMGVLREQLRHLQVALSLAHWNSPVGHNAELERDKEVLVEEVLKLKSLLSTKREQIATLRTVLKANKQTAEAALSNLKGQYEGEKVLVSETMAKLRHELKALKEDAATFCSLRAMFASRDETTRIQCRFLRNSDSAFGRPSAWPQNSEGLVFVRSSFAQDEASSQSLLSAPLCLLPLVLFFQSACNLVPLLAPM</sequence>
<dbReference type="InterPro" id="IPR018477">
    <property type="entry name" value="BICD"/>
</dbReference>
<feature type="coiled-coil region" evidence="3">
    <location>
        <begin position="17"/>
        <end position="192"/>
    </location>
</feature>
<dbReference type="Proteomes" id="UP001190640">
    <property type="component" value="Chromosome 19"/>
</dbReference>
<feature type="coiled-coil region" evidence="3">
    <location>
        <begin position="224"/>
        <end position="283"/>
    </location>
</feature>
<feature type="coiled-coil region" evidence="3">
    <location>
        <begin position="547"/>
        <end position="624"/>
    </location>
</feature>
<accession>A0AA97KJQ6</accession>
<feature type="region of interest" description="Disordered" evidence="4">
    <location>
        <begin position="492"/>
        <end position="513"/>
    </location>
</feature>
<dbReference type="GO" id="GO:0005794">
    <property type="term" value="C:Golgi apparatus"/>
    <property type="evidence" value="ECO:0007669"/>
    <property type="project" value="TreeGrafter"/>
</dbReference>
<keyword evidence="5" id="KW-1185">Reference proteome</keyword>
<dbReference type="GO" id="GO:0034452">
    <property type="term" value="F:dynactin binding"/>
    <property type="evidence" value="ECO:0007669"/>
    <property type="project" value="TreeGrafter"/>
</dbReference>
<reference evidence="6" key="1">
    <citation type="submission" date="2025-08" db="UniProtKB">
        <authorList>
            <consortium name="RefSeq"/>
        </authorList>
    </citation>
    <scope>IDENTIFICATION</scope>
    <source>
        <tissue evidence="6">Blood</tissue>
    </source>
</reference>
<dbReference type="GO" id="GO:0008093">
    <property type="term" value="F:cytoskeletal anchor activity"/>
    <property type="evidence" value="ECO:0007669"/>
    <property type="project" value="InterPro"/>
</dbReference>
<dbReference type="GO" id="GO:0005829">
    <property type="term" value="C:cytosol"/>
    <property type="evidence" value="ECO:0007669"/>
    <property type="project" value="TreeGrafter"/>
</dbReference>
<comment type="similarity">
    <text evidence="1">Belongs to the BicD family.</text>
</comment>
<evidence type="ECO:0000256" key="4">
    <source>
        <dbReference type="SAM" id="MobiDB-lite"/>
    </source>
</evidence>
<evidence type="ECO:0000313" key="5">
    <source>
        <dbReference type="Proteomes" id="UP001190640"/>
    </source>
</evidence>
<dbReference type="GeneID" id="129346304"/>
<dbReference type="GO" id="GO:0072393">
    <property type="term" value="P:microtubule anchoring at microtubule organizing center"/>
    <property type="evidence" value="ECO:0007669"/>
    <property type="project" value="TreeGrafter"/>
</dbReference>
<protein>
    <submittedName>
        <fullName evidence="6">Protein bicaudal D homolog 2-like isoform X1</fullName>
    </submittedName>
</protein>
<dbReference type="AlphaFoldDB" id="A0AA97KJQ6"/>
<dbReference type="GO" id="GO:0070840">
    <property type="term" value="F:dynein complex binding"/>
    <property type="evidence" value="ECO:0007669"/>
    <property type="project" value="InterPro"/>
</dbReference>
<evidence type="ECO:0000256" key="3">
    <source>
        <dbReference type="SAM" id="Coils"/>
    </source>
</evidence>